<gene>
    <name evidence="1" type="ORF">UW25_C0005G0075</name>
</gene>
<proteinExistence type="predicted"/>
<name>A0A837I964_9BACT</name>
<sequence>MGQENIPLTVKGLPDEGKIAEKDFSNLPANMQASLARMAEIRAKRNNEPVKFEFTKQQIADAEKNEAFHNPRQQD</sequence>
<comment type="caution">
    <text evidence="1">The sequence shown here is derived from an EMBL/GenBank/DDBJ whole genome shotgun (WGS) entry which is preliminary data.</text>
</comment>
<dbReference type="Proteomes" id="UP000033815">
    <property type="component" value="Unassembled WGS sequence"/>
</dbReference>
<evidence type="ECO:0000313" key="2">
    <source>
        <dbReference type="Proteomes" id="UP000033815"/>
    </source>
</evidence>
<dbReference type="AlphaFoldDB" id="A0A837I964"/>
<reference evidence="1 2" key="1">
    <citation type="journal article" date="2015" name="Nature">
        <title>rRNA introns, odd ribosomes, and small enigmatic genomes across a large radiation of phyla.</title>
        <authorList>
            <person name="Brown C.T."/>
            <person name="Hug L.A."/>
            <person name="Thomas B.C."/>
            <person name="Sharon I."/>
            <person name="Castelle C.J."/>
            <person name="Singh A."/>
            <person name="Wilkins M.J."/>
            <person name="Williams K.H."/>
            <person name="Banfield J.F."/>
        </authorList>
    </citation>
    <scope>NUCLEOTIDE SEQUENCE [LARGE SCALE GENOMIC DNA]</scope>
</reference>
<protein>
    <submittedName>
        <fullName evidence="1">Uncharacterized protein</fullName>
    </submittedName>
</protein>
<organism evidence="1 2">
    <name type="scientific">Candidatus Nomurabacteria bacterium GW2011_GWB1_44_12</name>
    <dbReference type="NCBI Taxonomy" id="1618748"/>
    <lineage>
        <taxon>Bacteria</taxon>
        <taxon>Candidatus Nomuraibacteriota</taxon>
    </lineage>
</organism>
<accession>A0A837I964</accession>
<evidence type="ECO:0000313" key="1">
    <source>
        <dbReference type="EMBL" id="KKT36593.1"/>
    </source>
</evidence>
<dbReference type="EMBL" id="LCHP01000005">
    <property type="protein sequence ID" value="KKT36593.1"/>
    <property type="molecule type" value="Genomic_DNA"/>
</dbReference>